<gene>
    <name evidence="2" type="ORF">HU200_023437</name>
</gene>
<feature type="compositionally biased region" description="Acidic residues" evidence="1">
    <location>
        <begin position="70"/>
        <end position="80"/>
    </location>
</feature>
<accession>A0A835CBW4</accession>
<dbReference type="EMBL" id="JACEFO010001687">
    <property type="protein sequence ID" value="KAF8721025.1"/>
    <property type="molecule type" value="Genomic_DNA"/>
</dbReference>
<dbReference type="Proteomes" id="UP000636709">
    <property type="component" value="Unassembled WGS sequence"/>
</dbReference>
<feature type="region of interest" description="Disordered" evidence="1">
    <location>
        <begin position="70"/>
        <end position="92"/>
    </location>
</feature>
<dbReference type="AlphaFoldDB" id="A0A835CBW4"/>
<name>A0A835CBW4_9POAL</name>
<evidence type="ECO:0000313" key="3">
    <source>
        <dbReference type="Proteomes" id="UP000636709"/>
    </source>
</evidence>
<reference evidence="2" key="1">
    <citation type="submission" date="2020-07" db="EMBL/GenBank/DDBJ databases">
        <title>Genome sequence and genetic diversity analysis of an under-domesticated orphan crop, white fonio (Digitaria exilis).</title>
        <authorList>
            <person name="Bennetzen J.L."/>
            <person name="Chen S."/>
            <person name="Ma X."/>
            <person name="Wang X."/>
            <person name="Yssel A.E.J."/>
            <person name="Chaluvadi S.R."/>
            <person name="Johnson M."/>
            <person name="Gangashetty P."/>
            <person name="Hamidou F."/>
            <person name="Sanogo M.D."/>
            <person name="Zwaenepoel A."/>
            <person name="Wallace J."/>
            <person name="Van De Peer Y."/>
            <person name="Van Deynze A."/>
        </authorList>
    </citation>
    <scope>NUCLEOTIDE SEQUENCE</scope>
    <source>
        <tissue evidence="2">Leaves</tissue>
    </source>
</reference>
<proteinExistence type="predicted"/>
<protein>
    <recommendedName>
        <fullName evidence="4">Protein EARLY RESPONSIVE TO DEHYDRATION 15</fullName>
    </recommendedName>
</protein>
<evidence type="ECO:0000313" key="2">
    <source>
        <dbReference type="EMBL" id="KAF8721025.1"/>
    </source>
</evidence>
<evidence type="ECO:0008006" key="4">
    <source>
        <dbReference type="Google" id="ProtNLM"/>
    </source>
</evidence>
<keyword evidence="3" id="KW-1185">Reference proteome</keyword>
<comment type="caution">
    <text evidence="2">The sequence shown here is derived from an EMBL/GenBank/DDBJ whole genome shotgun (WGS) entry which is preliminary data.</text>
</comment>
<dbReference type="InterPro" id="IPR040414">
    <property type="entry name" value="CID1/CID2"/>
</dbReference>
<organism evidence="2 3">
    <name type="scientific">Digitaria exilis</name>
    <dbReference type="NCBI Taxonomy" id="1010633"/>
    <lineage>
        <taxon>Eukaryota</taxon>
        <taxon>Viridiplantae</taxon>
        <taxon>Streptophyta</taxon>
        <taxon>Embryophyta</taxon>
        <taxon>Tracheophyta</taxon>
        <taxon>Spermatophyta</taxon>
        <taxon>Magnoliopsida</taxon>
        <taxon>Liliopsida</taxon>
        <taxon>Poales</taxon>
        <taxon>Poaceae</taxon>
        <taxon>PACMAD clade</taxon>
        <taxon>Panicoideae</taxon>
        <taxon>Panicodae</taxon>
        <taxon>Paniceae</taxon>
        <taxon>Anthephorinae</taxon>
        <taxon>Digitaria</taxon>
    </lineage>
</organism>
<dbReference type="Gramene" id="Dexi9A01G0035610.1">
    <property type="protein sequence ID" value="Dexi9A01G0035610.1:cds"/>
    <property type="gene ID" value="Dexi9A01G0035610"/>
</dbReference>
<dbReference type="PANTHER" id="PTHR33790:SF2">
    <property type="entry name" value="17.7 KDA LOW TEMPERATURE INDUCED PROTEIN"/>
    <property type="match status" value="1"/>
</dbReference>
<feature type="compositionally biased region" description="Basic and acidic residues" evidence="1">
    <location>
        <begin position="113"/>
        <end position="132"/>
    </location>
</feature>
<sequence length="151" mass="16708">MSAVAVSASSLNPEAPLFIPAALLQVEDFSPQWWDLVTTTAWFRDHWSREHTQLDEMAEELDAAGLLPDDEDLFYDDLPEDNPAVVETPQETAPAVILKTDEVSKALNLTSPKGDEAPRGFWEKSRHGDKPTKYAGSPKGSSAPRVIHQPR</sequence>
<dbReference type="PANTHER" id="PTHR33790">
    <property type="entry name" value="OS05G0344200 PROTEIN"/>
    <property type="match status" value="1"/>
</dbReference>
<feature type="region of interest" description="Disordered" evidence="1">
    <location>
        <begin position="108"/>
        <end position="151"/>
    </location>
</feature>
<dbReference type="OrthoDB" id="628205at2759"/>
<evidence type="ECO:0000256" key="1">
    <source>
        <dbReference type="SAM" id="MobiDB-lite"/>
    </source>
</evidence>